<keyword evidence="9" id="KW-1185">Reference proteome</keyword>
<sequence>MKAVLLKNGRLLDPATGDLVDADIRVEGGKIAAMGSDLSRSGSEVIDLKGRLVLPGLIDLHVHLREPGFEWKETIATGTRAAARGGFTAVACMPNTRPVADSPEVIRRIRETAEREGAVRVLPIGAITRGERGRELTDMAALKEAGAVAVSDDGVGIQDSRVMRDAMRMAASLGLPLVAHCEDDSLAAGGSVHDGEFAARHGLKGIPGEAESVHVARDILLAEATGVHYHVCHISDANSVRLVREAKRRGQRVTAEVTPHHLLLCDEDIPGPDPDYKMNPPLRTRRDRAALIKGLKDGTIDIIATDHAPHTPEEKGEGMERAPFGIVGLETAFPLLFTHLVLTGELSLGCLADLLTRRPARLFGLPWGELTVGGDADLTVIDLEEERAIDPDAFLSKGRNTPFAGWRVKGWPVLTLVAGRAVWDGLGLGLT</sequence>
<feature type="binding site" evidence="6">
    <location>
        <position position="279"/>
    </location>
    <ligand>
        <name>substrate</name>
    </ligand>
</feature>
<feature type="binding site" evidence="6">
    <location>
        <position position="61"/>
    </location>
    <ligand>
        <name>Zn(2+)</name>
        <dbReference type="ChEBI" id="CHEBI:29105"/>
        <label>1</label>
    </ligand>
</feature>
<dbReference type="NCBIfam" id="TIGR00857">
    <property type="entry name" value="pyrC_multi"/>
    <property type="match status" value="1"/>
</dbReference>
<evidence type="ECO:0000256" key="5">
    <source>
        <dbReference type="ARBA" id="ARBA00022975"/>
    </source>
</evidence>
<feature type="binding site" evidence="6">
    <location>
        <position position="95"/>
    </location>
    <ligand>
        <name>substrate</name>
    </ligand>
</feature>
<name>A0A1I2R8V3_9BACL</name>
<dbReference type="PROSITE" id="PS00483">
    <property type="entry name" value="DIHYDROOROTASE_2"/>
    <property type="match status" value="1"/>
</dbReference>
<feature type="active site" evidence="6">
    <location>
        <position position="306"/>
    </location>
</feature>
<dbReference type="InterPro" id="IPR011059">
    <property type="entry name" value="Metal-dep_hydrolase_composite"/>
</dbReference>
<dbReference type="HAMAP" id="MF_00220_B">
    <property type="entry name" value="PyrC_classI_B"/>
    <property type="match status" value="1"/>
</dbReference>
<dbReference type="GO" id="GO:0044205">
    <property type="term" value="P:'de novo' UMP biosynthetic process"/>
    <property type="evidence" value="ECO:0007669"/>
    <property type="project" value="UniProtKB-UniRule"/>
</dbReference>
<feature type="binding site" evidence="6">
    <location>
        <position position="63"/>
    </location>
    <ligand>
        <name>Zn(2+)</name>
        <dbReference type="ChEBI" id="CHEBI:29105"/>
        <label>1</label>
    </ligand>
</feature>
<dbReference type="SUPFAM" id="SSF51556">
    <property type="entry name" value="Metallo-dependent hydrolases"/>
    <property type="match status" value="1"/>
</dbReference>
<dbReference type="NCBIfam" id="NF006837">
    <property type="entry name" value="PRK09357.1-2"/>
    <property type="match status" value="1"/>
</dbReference>
<dbReference type="InterPro" id="IPR002195">
    <property type="entry name" value="Dihydroorotase_CS"/>
</dbReference>
<evidence type="ECO:0000256" key="1">
    <source>
        <dbReference type="ARBA" id="ARBA00002368"/>
    </source>
</evidence>
<comment type="catalytic activity">
    <reaction evidence="6">
        <text>(S)-dihydroorotate + H2O = N-carbamoyl-L-aspartate + H(+)</text>
        <dbReference type="Rhea" id="RHEA:24296"/>
        <dbReference type="ChEBI" id="CHEBI:15377"/>
        <dbReference type="ChEBI" id="CHEBI:15378"/>
        <dbReference type="ChEBI" id="CHEBI:30864"/>
        <dbReference type="ChEBI" id="CHEBI:32814"/>
        <dbReference type="EC" id="3.5.2.3"/>
    </reaction>
</comment>
<organism evidence="8 9">
    <name type="scientific">Planifilum fulgidum</name>
    <dbReference type="NCBI Taxonomy" id="201973"/>
    <lineage>
        <taxon>Bacteria</taxon>
        <taxon>Bacillati</taxon>
        <taxon>Bacillota</taxon>
        <taxon>Bacilli</taxon>
        <taxon>Bacillales</taxon>
        <taxon>Thermoactinomycetaceae</taxon>
        <taxon>Planifilum</taxon>
    </lineage>
</organism>
<comment type="similarity">
    <text evidence="2 6">Belongs to the metallo-dependent hydrolases superfamily. DHOase family. Class I DHOase subfamily.</text>
</comment>
<feature type="domain" description="Dihydroorotase catalytic" evidence="7">
    <location>
        <begin position="50"/>
        <end position="236"/>
    </location>
</feature>
<dbReference type="GO" id="GO:0008270">
    <property type="term" value="F:zinc ion binding"/>
    <property type="evidence" value="ECO:0007669"/>
    <property type="project" value="UniProtKB-UniRule"/>
</dbReference>
<comment type="function">
    <text evidence="1 6">Catalyzes the reversible cyclization of carbamoyl aspartate to dihydroorotate.</text>
</comment>
<dbReference type="InterPro" id="IPR050138">
    <property type="entry name" value="DHOase/Allantoinase_Hydrolase"/>
</dbReference>
<keyword evidence="3 6" id="KW-0479">Metal-binding</keyword>
<dbReference type="RefSeq" id="WP_092039965.1">
    <property type="nucleotide sequence ID" value="NZ_FOOK01000027.1"/>
</dbReference>
<dbReference type="InterPro" id="IPR024403">
    <property type="entry name" value="DHOase_cat"/>
</dbReference>
<keyword evidence="4 6" id="KW-0378">Hydrolase</keyword>
<dbReference type="UniPathway" id="UPA00070">
    <property type="reaction ID" value="UER00117"/>
</dbReference>
<keyword evidence="5 6" id="KW-0665">Pyrimidine biosynthesis</keyword>
<feature type="binding site" evidence="6">
    <location>
        <begin position="324"/>
        <end position="325"/>
    </location>
    <ligand>
        <name>substrate</name>
    </ligand>
</feature>
<dbReference type="GO" id="GO:0004151">
    <property type="term" value="F:dihydroorotase activity"/>
    <property type="evidence" value="ECO:0007669"/>
    <property type="project" value="UniProtKB-UniRule"/>
</dbReference>
<feature type="binding site" evidence="6">
    <location>
        <position position="306"/>
    </location>
    <ligand>
        <name>Zn(2+)</name>
        <dbReference type="ChEBI" id="CHEBI:29105"/>
        <label>1</label>
    </ligand>
</feature>
<evidence type="ECO:0000259" key="7">
    <source>
        <dbReference type="Pfam" id="PF12890"/>
    </source>
</evidence>
<evidence type="ECO:0000256" key="6">
    <source>
        <dbReference type="HAMAP-Rule" id="MF_00220"/>
    </source>
</evidence>
<feature type="binding site" evidence="6">
    <location>
        <position position="153"/>
    </location>
    <ligand>
        <name>Zn(2+)</name>
        <dbReference type="ChEBI" id="CHEBI:29105"/>
        <label>1</label>
    </ligand>
</feature>
<feature type="binding site" evidence="6">
    <location>
        <position position="310"/>
    </location>
    <ligand>
        <name>substrate</name>
    </ligand>
</feature>
<dbReference type="Gene3D" id="3.20.20.140">
    <property type="entry name" value="Metal-dependent hydrolases"/>
    <property type="match status" value="1"/>
</dbReference>
<feature type="binding site" evidence="6">
    <location>
        <position position="180"/>
    </location>
    <ligand>
        <name>Zn(2+)</name>
        <dbReference type="ChEBI" id="CHEBI:29105"/>
        <label>2</label>
    </ligand>
</feature>
<dbReference type="PROSITE" id="PS00482">
    <property type="entry name" value="DIHYDROOROTASE_1"/>
    <property type="match status" value="1"/>
</dbReference>
<dbReference type="OrthoDB" id="9765462at2"/>
<dbReference type="STRING" id="201973.SAMN04488025_12733"/>
<dbReference type="AlphaFoldDB" id="A0A1I2R8V3"/>
<dbReference type="Gene3D" id="2.30.40.10">
    <property type="entry name" value="Urease, subunit C, domain 1"/>
    <property type="match status" value="1"/>
</dbReference>
<feature type="binding site" evidence="6">
    <location>
        <begin position="63"/>
        <end position="65"/>
    </location>
    <ligand>
        <name>substrate</name>
    </ligand>
</feature>
<dbReference type="Pfam" id="PF12890">
    <property type="entry name" value="DHOase"/>
    <property type="match status" value="1"/>
</dbReference>
<keyword evidence="6" id="KW-0862">Zinc</keyword>
<dbReference type="GO" id="GO:0005737">
    <property type="term" value="C:cytoplasm"/>
    <property type="evidence" value="ECO:0007669"/>
    <property type="project" value="TreeGrafter"/>
</dbReference>
<gene>
    <name evidence="6" type="primary">pyrC</name>
    <name evidence="8" type="ORF">SAMN04488025_12733</name>
</gene>
<evidence type="ECO:0000313" key="9">
    <source>
        <dbReference type="Proteomes" id="UP000198661"/>
    </source>
</evidence>
<dbReference type="InterPro" id="IPR004722">
    <property type="entry name" value="DHOase"/>
</dbReference>
<dbReference type="SUPFAM" id="SSF51338">
    <property type="entry name" value="Composite domain of metallo-dependent hydrolases"/>
    <property type="match status" value="1"/>
</dbReference>
<dbReference type="GO" id="GO:0004038">
    <property type="term" value="F:allantoinase activity"/>
    <property type="evidence" value="ECO:0007669"/>
    <property type="project" value="TreeGrafter"/>
</dbReference>
<dbReference type="EC" id="3.5.2.3" evidence="6"/>
<reference evidence="8 9" key="1">
    <citation type="submission" date="2016-10" db="EMBL/GenBank/DDBJ databases">
        <authorList>
            <person name="de Groot N.N."/>
        </authorList>
    </citation>
    <scope>NUCLEOTIDE SEQUENCE [LARGE SCALE GENOMIC DNA]</scope>
    <source>
        <strain evidence="8 9">DSM 44945</strain>
    </source>
</reference>
<feature type="binding site" evidence="6">
    <location>
        <position position="233"/>
    </location>
    <ligand>
        <name>Zn(2+)</name>
        <dbReference type="ChEBI" id="CHEBI:29105"/>
        <label>2</label>
    </ligand>
</feature>
<dbReference type="InterPro" id="IPR032466">
    <property type="entry name" value="Metal_Hydrolase"/>
</dbReference>
<evidence type="ECO:0000256" key="2">
    <source>
        <dbReference type="ARBA" id="ARBA00010286"/>
    </source>
</evidence>
<dbReference type="CDD" id="cd01317">
    <property type="entry name" value="DHOase_IIa"/>
    <property type="match status" value="1"/>
</dbReference>
<evidence type="ECO:0000256" key="4">
    <source>
        <dbReference type="ARBA" id="ARBA00022801"/>
    </source>
</evidence>
<accession>A0A1I2R8V3</accession>
<evidence type="ECO:0000313" key="8">
    <source>
        <dbReference type="EMBL" id="SFG34216.1"/>
    </source>
</evidence>
<protein>
    <recommendedName>
        <fullName evidence="6">Dihydroorotase</fullName>
        <shortName evidence="6">DHOase</shortName>
        <ecNumber evidence="6">3.5.2.3</ecNumber>
    </recommendedName>
</protein>
<dbReference type="Proteomes" id="UP000198661">
    <property type="component" value="Unassembled WGS sequence"/>
</dbReference>
<feature type="binding site" evidence="6">
    <location>
        <position position="153"/>
    </location>
    <ligand>
        <name>Zn(2+)</name>
        <dbReference type="ChEBI" id="CHEBI:29105"/>
        <label>2</label>
    </ligand>
</feature>
<dbReference type="GO" id="GO:0006145">
    <property type="term" value="P:purine nucleobase catabolic process"/>
    <property type="evidence" value="ECO:0007669"/>
    <property type="project" value="TreeGrafter"/>
</dbReference>
<dbReference type="PANTHER" id="PTHR43668:SF2">
    <property type="entry name" value="ALLANTOINASE"/>
    <property type="match status" value="1"/>
</dbReference>
<evidence type="ECO:0000256" key="3">
    <source>
        <dbReference type="ARBA" id="ARBA00022723"/>
    </source>
</evidence>
<dbReference type="EMBL" id="FOOK01000027">
    <property type="protein sequence ID" value="SFG34216.1"/>
    <property type="molecule type" value="Genomic_DNA"/>
</dbReference>
<dbReference type="PANTHER" id="PTHR43668">
    <property type="entry name" value="ALLANTOINASE"/>
    <property type="match status" value="1"/>
</dbReference>
<comment type="pathway">
    <text evidence="6">Pyrimidine metabolism; UMP biosynthesis via de novo pathway; (S)-dihydroorotate from bicarbonate: step 3/3.</text>
</comment>
<comment type="cofactor">
    <cofactor evidence="6">
        <name>Zn(2+)</name>
        <dbReference type="ChEBI" id="CHEBI:29105"/>
    </cofactor>
    <text evidence="6">Binds 2 Zn(2+) ions per subunit.</text>
</comment>
<proteinExistence type="inferred from homology"/>